<feature type="region of interest" description="Disordered" evidence="1">
    <location>
        <begin position="63"/>
        <end position="84"/>
    </location>
</feature>
<sequence length="84" mass="9192">MTRSVEGDCGDGGVGGMGEREGDEESNALLPSDEKRTVVIGSRRKVRWNDCNGEKLVQVLEFEPSDTSDSEEDEESDSCMCTIM</sequence>
<dbReference type="AlphaFoldDB" id="A0AAV9C1P6"/>
<dbReference type="EMBL" id="JAUJYO010000021">
    <property type="protein sequence ID" value="KAK1283045.1"/>
    <property type="molecule type" value="Genomic_DNA"/>
</dbReference>
<feature type="compositionally biased region" description="Acidic residues" evidence="1">
    <location>
        <begin position="63"/>
        <end position="77"/>
    </location>
</feature>
<comment type="caution">
    <text evidence="2">The sequence shown here is derived from an EMBL/GenBank/DDBJ whole genome shotgun (WGS) entry which is preliminary data.</text>
</comment>
<evidence type="ECO:0000256" key="1">
    <source>
        <dbReference type="SAM" id="MobiDB-lite"/>
    </source>
</evidence>
<evidence type="ECO:0000313" key="2">
    <source>
        <dbReference type="EMBL" id="KAK1283045.1"/>
    </source>
</evidence>
<reference evidence="2" key="2">
    <citation type="submission" date="2023-06" db="EMBL/GenBank/DDBJ databases">
        <authorList>
            <person name="Ma L."/>
            <person name="Liu K.-W."/>
            <person name="Li Z."/>
            <person name="Hsiao Y.-Y."/>
            <person name="Qi Y."/>
            <person name="Fu T."/>
            <person name="Tang G."/>
            <person name="Zhang D."/>
            <person name="Sun W.-H."/>
            <person name="Liu D.-K."/>
            <person name="Li Y."/>
            <person name="Chen G.-Z."/>
            <person name="Liu X.-D."/>
            <person name="Liao X.-Y."/>
            <person name="Jiang Y.-T."/>
            <person name="Yu X."/>
            <person name="Hao Y."/>
            <person name="Huang J."/>
            <person name="Zhao X.-W."/>
            <person name="Ke S."/>
            <person name="Chen Y.-Y."/>
            <person name="Wu W.-L."/>
            <person name="Hsu J.-L."/>
            <person name="Lin Y.-F."/>
            <person name="Huang M.-D."/>
            <person name="Li C.-Y."/>
            <person name="Huang L."/>
            <person name="Wang Z.-W."/>
            <person name="Zhao X."/>
            <person name="Zhong W.-Y."/>
            <person name="Peng D.-H."/>
            <person name="Ahmad S."/>
            <person name="Lan S."/>
            <person name="Zhang J.-S."/>
            <person name="Tsai W.-C."/>
            <person name="Van De Peer Y."/>
            <person name="Liu Z.-J."/>
        </authorList>
    </citation>
    <scope>NUCLEOTIDE SEQUENCE</scope>
    <source>
        <strain evidence="2">CP</strain>
        <tissue evidence="2">Leaves</tissue>
    </source>
</reference>
<protein>
    <submittedName>
        <fullName evidence="2">Uncharacterized protein</fullName>
    </submittedName>
</protein>
<dbReference type="PANTHER" id="PTHR33401">
    <property type="entry name" value="LIGHT-HARVESTING COMPLEX-LIKE PROTEIN OHP2, CHLOROPLASTIC"/>
    <property type="match status" value="1"/>
</dbReference>
<reference evidence="2" key="1">
    <citation type="journal article" date="2023" name="Nat. Commun.">
        <title>Diploid and tetraploid genomes of Acorus and the evolution of monocots.</title>
        <authorList>
            <person name="Ma L."/>
            <person name="Liu K.W."/>
            <person name="Li Z."/>
            <person name="Hsiao Y.Y."/>
            <person name="Qi Y."/>
            <person name="Fu T."/>
            <person name="Tang G.D."/>
            <person name="Zhang D."/>
            <person name="Sun W.H."/>
            <person name="Liu D.K."/>
            <person name="Li Y."/>
            <person name="Chen G.Z."/>
            <person name="Liu X.D."/>
            <person name="Liao X.Y."/>
            <person name="Jiang Y.T."/>
            <person name="Yu X."/>
            <person name="Hao Y."/>
            <person name="Huang J."/>
            <person name="Zhao X.W."/>
            <person name="Ke S."/>
            <person name="Chen Y.Y."/>
            <person name="Wu W.L."/>
            <person name="Hsu J.L."/>
            <person name="Lin Y.F."/>
            <person name="Huang M.D."/>
            <person name="Li C.Y."/>
            <person name="Huang L."/>
            <person name="Wang Z.W."/>
            <person name="Zhao X."/>
            <person name="Zhong W.Y."/>
            <person name="Peng D.H."/>
            <person name="Ahmad S."/>
            <person name="Lan S."/>
            <person name="Zhang J.S."/>
            <person name="Tsai W.C."/>
            <person name="Van de Peer Y."/>
            <person name="Liu Z.J."/>
        </authorList>
    </citation>
    <scope>NUCLEOTIDE SEQUENCE</scope>
    <source>
        <strain evidence="2">CP</strain>
    </source>
</reference>
<proteinExistence type="predicted"/>
<organism evidence="2 3">
    <name type="scientific">Acorus calamus</name>
    <name type="common">Sweet flag</name>
    <dbReference type="NCBI Taxonomy" id="4465"/>
    <lineage>
        <taxon>Eukaryota</taxon>
        <taxon>Viridiplantae</taxon>
        <taxon>Streptophyta</taxon>
        <taxon>Embryophyta</taxon>
        <taxon>Tracheophyta</taxon>
        <taxon>Spermatophyta</taxon>
        <taxon>Magnoliopsida</taxon>
        <taxon>Liliopsida</taxon>
        <taxon>Acoraceae</taxon>
        <taxon>Acorus</taxon>
    </lineage>
</organism>
<dbReference type="Proteomes" id="UP001180020">
    <property type="component" value="Unassembled WGS sequence"/>
</dbReference>
<gene>
    <name evidence="2" type="ORF">QJS10_CPB21g00150</name>
</gene>
<dbReference type="PANTHER" id="PTHR33401:SF2">
    <property type="entry name" value="OS03G0138400 PROTEIN"/>
    <property type="match status" value="1"/>
</dbReference>
<evidence type="ECO:0000313" key="3">
    <source>
        <dbReference type="Proteomes" id="UP001180020"/>
    </source>
</evidence>
<feature type="region of interest" description="Disordered" evidence="1">
    <location>
        <begin position="1"/>
        <end position="33"/>
    </location>
</feature>
<accession>A0AAV9C1P6</accession>
<name>A0AAV9C1P6_ACOCL</name>
<keyword evidence="3" id="KW-1185">Reference proteome</keyword>